<keyword evidence="1" id="KW-0472">Membrane</keyword>
<keyword evidence="1" id="KW-1133">Transmembrane helix</keyword>
<dbReference type="AlphaFoldDB" id="A0A077YYG9"/>
<evidence type="ECO:0000256" key="2">
    <source>
        <dbReference type="SAM" id="SignalP"/>
    </source>
</evidence>
<sequence length="707" mass="81397">MIQCRLSCVCVIAFICLNLRVVSPFDYSYLRLQLFNPPLRFDLDSKTCKSNQTYRTKFERRFYCLDYELKIRKRIWSRIVLFTLPDDESVAETDFDIIDPAINKVLGEPTRTLYSLWTQLPVANHTEGKYLVDSGEHAALKRYHKNYYKSFRDVELSRLQLINCDKLWVHPTTLQHYSLKFVPIDAPFKVPCQVCTKKRYSSNIRNVFFKCKLKAFIELDKGGQSKSSCQPFYEDTVGIPDITRANAVMHMVEQMYGDQLYDGGGFYLHFFPYNEMAYNFTEDTRADFRSLSSGIFYCMEGRAGEGITYPDAEVIQVVDIVSFRKAKQYSMYKPLIHVPLNSTCGISLNLQYHIIWQKMEPCCLSTNQKRYKLGIVTVRKIDPTKTIFWGTAPINESSVLPTQEKFDGKRDALGLIDVAFSLPLFYEYGIRVSSSYARELDFEDIMRKLIGSRIPDAGVLYDYENCPDTVPDIAAFESCKVKNRPVPGGPLYRLKKKKEGKKKSATKSKKTDFDSSCIPCTIPRNMHRTMERKGNFHVEFRLLQHIIVSCLDPNKKAPDLQSITWQKEKSHVIGKCRGLNTSFVINGELHIHAARREDAGTYICKIKGKQVKSVRLSVSSGKWISDFWFYFCIIVPGTLLILGLLIWCQIIPDCCLKASGVGLVAQMALDYGRDIMQMQKEEKEAQGLEKKKLYVARQLARNRRVHA</sequence>
<name>A0A077YYG9_TRITR</name>
<dbReference type="PROSITE" id="PS50835">
    <property type="entry name" value="IG_LIKE"/>
    <property type="match status" value="1"/>
</dbReference>
<dbReference type="Proteomes" id="UP000030665">
    <property type="component" value="Unassembled WGS sequence"/>
</dbReference>
<evidence type="ECO:0000313" key="4">
    <source>
        <dbReference type="EMBL" id="CDW52774.1"/>
    </source>
</evidence>
<dbReference type="CDD" id="cd00096">
    <property type="entry name" value="Ig"/>
    <property type="match status" value="1"/>
</dbReference>
<evidence type="ECO:0000256" key="1">
    <source>
        <dbReference type="SAM" id="Phobius"/>
    </source>
</evidence>
<keyword evidence="1" id="KW-0812">Transmembrane</keyword>
<feature type="signal peptide" evidence="2">
    <location>
        <begin position="1"/>
        <end position="24"/>
    </location>
</feature>
<keyword evidence="5" id="KW-1185">Reference proteome</keyword>
<dbReference type="OrthoDB" id="10405390at2759"/>
<feature type="chain" id="PRO_5001728166" description="Ig-like domain-containing protein" evidence="2">
    <location>
        <begin position="25"/>
        <end position="707"/>
    </location>
</feature>
<reference evidence="4" key="1">
    <citation type="submission" date="2014-01" db="EMBL/GenBank/DDBJ databases">
        <authorList>
            <person name="Aslett M."/>
        </authorList>
    </citation>
    <scope>NUCLEOTIDE SEQUENCE</scope>
</reference>
<dbReference type="STRING" id="36087.A0A077YYG9"/>
<protein>
    <recommendedName>
        <fullName evidence="3">Ig-like domain-containing protein</fullName>
    </recommendedName>
</protein>
<dbReference type="Gene3D" id="2.60.40.10">
    <property type="entry name" value="Immunoglobulins"/>
    <property type="match status" value="1"/>
</dbReference>
<accession>A0A077YYG9</accession>
<dbReference type="SUPFAM" id="SSF48726">
    <property type="entry name" value="Immunoglobulin"/>
    <property type="match status" value="1"/>
</dbReference>
<gene>
    <name evidence="4" type="ORF">TTRE_0000103601</name>
</gene>
<dbReference type="InterPro" id="IPR013783">
    <property type="entry name" value="Ig-like_fold"/>
</dbReference>
<dbReference type="EMBL" id="HG805831">
    <property type="protein sequence ID" value="CDW52774.1"/>
    <property type="molecule type" value="Genomic_DNA"/>
</dbReference>
<evidence type="ECO:0000313" key="5">
    <source>
        <dbReference type="Proteomes" id="UP000030665"/>
    </source>
</evidence>
<keyword evidence="2" id="KW-0732">Signal</keyword>
<dbReference type="SMART" id="SM00409">
    <property type="entry name" value="IG"/>
    <property type="match status" value="1"/>
</dbReference>
<reference evidence="4" key="2">
    <citation type="submission" date="2014-03" db="EMBL/GenBank/DDBJ databases">
        <title>The whipworm genome and dual-species transcriptomics of an intimate host-pathogen interaction.</title>
        <authorList>
            <person name="Foth B.J."/>
            <person name="Tsai I.J."/>
            <person name="Reid A.J."/>
            <person name="Bancroft A.J."/>
            <person name="Nichol S."/>
            <person name="Tracey A."/>
            <person name="Holroyd N."/>
            <person name="Cotton J.A."/>
            <person name="Stanley E.J."/>
            <person name="Zarowiecki M."/>
            <person name="Liu J.Z."/>
            <person name="Huckvale T."/>
            <person name="Cooper P.J."/>
            <person name="Grencis R.K."/>
            <person name="Berriman M."/>
        </authorList>
    </citation>
    <scope>NUCLEOTIDE SEQUENCE [LARGE SCALE GENOMIC DNA]</scope>
</reference>
<feature type="domain" description="Ig-like" evidence="3">
    <location>
        <begin position="519"/>
        <end position="619"/>
    </location>
</feature>
<dbReference type="InterPro" id="IPR036179">
    <property type="entry name" value="Ig-like_dom_sf"/>
</dbReference>
<organism evidence="4 5">
    <name type="scientific">Trichuris trichiura</name>
    <name type="common">Whipworm</name>
    <name type="synonym">Trichocephalus trichiurus</name>
    <dbReference type="NCBI Taxonomy" id="36087"/>
    <lineage>
        <taxon>Eukaryota</taxon>
        <taxon>Metazoa</taxon>
        <taxon>Ecdysozoa</taxon>
        <taxon>Nematoda</taxon>
        <taxon>Enoplea</taxon>
        <taxon>Dorylaimia</taxon>
        <taxon>Trichinellida</taxon>
        <taxon>Trichuridae</taxon>
        <taxon>Trichuris</taxon>
    </lineage>
</organism>
<dbReference type="InterPro" id="IPR003599">
    <property type="entry name" value="Ig_sub"/>
</dbReference>
<feature type="transmembrane region" description="Helical" evidence="1">
    <location>
        <begin position="627"/>
        <end position="647"/>
    </location>
</feature>
<evidence type="ECO:0000259" key="3">
    <source>
        <dbReference type="PROSITE" id="PS50835"/>
    </source>
</evidence>
<dbReference type="InterPro" id="IPR007110">
    <property type="entry name" value="Ig-like_dom"/>
</dbReference>
<proteinExistence type="predicted"/>